<dbReference type="Proteomes" id="UP000001695">
    <property type="component" value="Chromosome"/>
</dbReference>
<evidence type="ECO:0000256" key="2">
    <source>
        <dbReference type="SAM" id="Phobius"/>
    </source>
</evidence>
<feature type="transmembrane region" description="Helical" evidence="2">
    <location>
        <begin position="50"/>
        <end position="68"/>
    </location>
</feature>
<dbReference type="AlphaFoldDB" id="B2IFL2"/>
<evidence type="ECO:0008006" key="5">
    <source>
        <dbReference type="Google" id="ProtNLM"/>
    </source>
</evidence>
<dbReference type="EMBL" id="CP001016">
    <property type="protein sequence ID" value="ACB94223.1"/>
    <property type="molecule type" value="Genomic_DNA"/>
</dbReference>
<reference evidence="4" key="1">
    <citation type="submission" date="2008-03" db="EMBL/GenBank/DDBJ databases">
        <title>Complete sequence of chromosome of Beijerinckia indica subsp. indica ATCC 9039.</title>
        <authorList>
            <consortium name="US DOE Joint Genome Institute"/>
            <person name="Copeland A."/>
            <person name="Lucas S."/>
            <person name="Lapidus A."/>
            <person name="Glavina del Rio T."/>
            <person name="Dalin E."/>
            <person name="Tice H."/>
            <person name="Bruce D."/>
            <person name="Goodwin L."/>
            <person name="Pitluck S."/>
            <person name="LaButti K."/>
            <person name="Schmutz J."/>
            <person name="Larimer F."/>
            <person name="Land M."/>
            <person name="Hauser L."/>
            <person name="Kyrpides N."/>
            <person name="Mikhailova N."/>
            <person name="Dunfield P.F."/>
            <person name="Dedysh S.N."/>
            <person name="Liesack W."/>
            <person name="Saw J.H."/>
            <person name="Alam M."/>
            <person name="Chen Y."/>
            <person name="Murrell J.C."/>
            <person name="Richardson P."/>
        </authorList>
    </citation>
    <scope>NUCLEOTIDE SEQUENCE [LARGE SCALE GENOMIC DNA]</scope>
    <source>
        <strain evidence="4">ATCC 9039 / DSM 1715 / NCIMB 8712</strain>
    </source>
</reference>
<sequence>MSDSDGRSAWLRPASSGAKGKGPQSQQKLVYGDFAAANRHTSRVRWLRRAFIIVPVVIGLGIFVMTVFDPFRHFPGNISIGRVDIEGSKITVETPNITGLQTNGQPFAIRAAKAVQNIVQPNIVTLTDVNSDLGMEDKSNAHITAETGVYDSKIDRVQLTGKVRIKNIGRYDMRMQRSEIYMKPGILDGWDKVEVLIEDGIIKADSMHLEDNGHHITFAGNVFSHFDSEAPAEAPQAGGQP</sequence>
<keyword evidence="2" id="KW-1133">Transmembrane helix</keyword>
<dbReference type="KEGG" id="bid:Bind_0571"/>
<dbReference type="STRING" id="395963.Bind_0571"/>
<name>B2IFL2_BEII9</name>
<protein>
    <recommendedName>
        <fullName evidence="5">Lipopolysaccharide-assembly, LptC-related</fullName>
    </recommendedName>
</protein>
<keyword evidence="2" id="KW-0472">Membrane</keyword>
<dbReference type="OrthoDB" id="7873824at2"/>
<dbReference type="InterPro" id="IPR010664">
    <property type="entry name" value="LipoPS_assembly_LptC-rel"/>
</dbReference>
<evidence type="ECO:0000313" key="3">
    <source>
        <dbReference type="EMBL" id="ACB94223.1"/>
    </source>
</evidence>
<dbReference type="Gene3D" id="2.60.450.10">
    <property type="entry name" value="Lipopolysaccharide (LPS) transport protein A like domain"/>
    <property type="match status" value="1"/>
</dbReference>
<evidence type="ECO:0000256" key="1">
    <source>
        <dbReference type="SAM" id="MobiDB-lite"/>
    </source>
</evidence>
<gene>
    <name evidence="3" type="ordered locus">Bind_0571</name>
</gene>
<proteinExistence type="predicted"/>
<evidence type="ECO:0000313" key="4">
    <source>
        <dbReference type="Proteomes" id="UP000001695"/>
    </source>
</evidence>
<feature type="region of interest" description="Disordered" evidence="1">
    <location>
        <begin position="1"/>
        <end position="25"/>
    </location>
</feature>
<accession>B2IFL2</accession>
<dbReference type="RefSeq" id="WP_012383581.1">
    <property type="nucleotide sequence ID" value="NC_010581.1"/>
</dbReference>
<reference evidence="3 4" key="2">
    <citation type="journal article" date="2010" name="J. Bacteriol.">
        <title>Complete genome sequence of Beijerinckia indica subsp. indica.</title>
        <authorList>
            <person name="Tamas I."/>
            <person name="Dedysh S.N."/>
            <person name="Liesack W."/>
            <person name="Stott M.B."/>
            <person name="Alam M."/>
            <person name="Murrell J.C."/>
            <person name="Dunfield P.F."/>
        </authorList>
    </citation>
    <scope>NUCLEOTIDE SEQUENCE [LARGE SCALE GENOMIC DNA]</scope>
    <source>
        <strain evidence="4">ATCC 9039 / DSM 1715 / NCIMB 8712</strain>
    </source>
</reference>
<organism evidence="3 4">
    <name type="scientific">Beijerinckia indica subsp. indica (strain ATCC 9039 / DSM 1715 / NCIMB 8712)</name>
    <dbReference type="NCBI Taxonomy" id="395963"/>
    <lineage>
        <taxon>Bacteria</taxon>
        <taxon>Pseudomonadati</taxon>
        <taxon>Pseudomonadota</taxon>
        <taxon>Alphaproteobacteria</taxon>
        <taxon>Hyphomicrobiales</taxon>
        <taxon>Beijerinckiaceae</taxon>
        <taxon>Beijerinckia</taxon>
    </lineage>
</organism>
<keyword evidence="2" id="KW-0812">Transmembrane</keyword>
<dbReference type="eggNOG" id="COG5375">
    <property type="taxonomic scope" value="Bacteria"/>
</dbReference>
<dbReference type="Pfam" id="PF06835">
    <property type="entry name" value="LptC"/>
    <property type="match status" value="1"/>
</dbReference>
<keyword evidence="4" id="KW-1185">Reference proteome</keyword>
<dbReference type="HOGENOM" id="CLU_093446_0_0_5"/>